<sequence>MAWRSVAASRLAKTNEGREHTTRAATNLTLSLTYGRPDITPETKITVTGFKAEINAQKWIVVSARHEMHGTGGSQTSLQLESL</sequence>
<reference evidence="3" key="1">
    <citation type="journal article" date="2017" name="Biotechnol. Biofuels">
        <title>Evaluation of environmental bacterial communities as a factor affecting the growth of duckweed Lemna minor.</title>
        <authorList>
            <person name="Ishizawa H."/>
            <person name="Kuroda M."/>
            <person name="Morikawa M."/>
            <person name="Ike M."/>
        </authorList>
    </citation>
    <scope>NUCLEOTIDE SEQUENCE [LARGE SCALE GENOMIC DNA]</scope>
    <source>
        <strain evidence="3">M6</strain>
    </source>
</reference>
<dbReference type="RefSeq" id="WP_126423497.1">
    <property type="nucleotide sequence ID" value="NZ_AP018828.1"/>
</dbReference>
<accession>A0A3G9G7B7</accession>
<dbReference type="Proteomes" id="UP000278756">
    <property type="component" value="Chromosome 2"/>
</dbReference>
<feature type="compositionally biased region" description="Basic and acidic residues" evidence="1">
    <location>
        <begin position="13"/>
        <end position="22"/>
    </location>
</feature>
<evidence type="ECO:0000256" key="1">
    <source>
        <dbReference type="SAM" id="MobiDB-lite"/>
    </source>
</evidence>
<dbReference type="AlphaFoldDB" id="A0A3G9G7B7"/>
<dbReference type="EMBL" id="AP018828">
    <property type="protein sequence ID" value="BBF81865.1"/>
    <property type="molecule type" value="Genomic_DNA"/>
</dbReference>
<gene>
    <name evidence="2" type="ORF">EM6_2473</name>
</gene>
<proteinExistence type="predicted"/>
<organism evidence="2 3">
    <name type="scientific">Asticcacaulis excentricus</name>
    <dbReference type="NCBI Taxonomy" id="78587"/>
    <lineage>
        <taxon>Bacteria</taxon>
        <taxon>Pseudomonadati</taxon>
        <taxon>Pseudomonadota</taxon>
        <taxon>Alphaproteobacteria</taxon>
        <taxon>Caulobacterales</taxon>
        <taxon>Caulobacteraceae</taxon>
        <taxon>Asticcacaulis</taxon>
    </lineage>
</organism>
<feature type="region of interest" description="Disordered" evidence="1">
    <location>
        <begin position="1"/>
        <end position="24"/>
    </location>
</feature>
<evidence type="ECO:0000313" key="2">
    <source>
        <dbReference type="EMBL" id="BBF81865.1"/>
    </source>
</evidence>
<protein>
    <submittedName>
        <fullName evidence="2">Uncharacterized protein</fullName>
    </submittedName>
</protein>
<dbReference type="OrthoDB" id="4070623at2"/>
<name>A0A3G9G7B7_9CAUL</name>
<reference evidence="3" key="2">
    <citation type="journal article" date="2017" name="Plant Physiol. Biochem.">
        <title>Differential oxidative and antioxidative response of duckweed Lemna minor toward plant growth promoting/inhibiting bacteria.</title>
        <authorList>
            <person name="Ishizawa H."/>
            <person name="Kuroda M."/>
            <person name="Morikawa M."/>
            <person name="Ike M."/>
        </authorList>
    </citation>
    <scope>NUCLEOTIDE SEQUENCE [LARGE SCALE GENOMIC DNA]</scope>
    <source>
        <strain evidence="3">M6</strain>
    </source>
</reference>
<evidence type="ECO:0000313" key="3">
    <source>
        <dbReference type="Proteomes" id="UP000278756"/>
    </source>
</evidence>